<dbReference type="Proteomes" id="UP000315673">
    <property type="component" value="Chromosome"/>
</dbReference>
<name>A0A5B8LI83_9SPHN</name>
<dbReference type="GO" id="GO:0006508">
    <property type="term" value="P:proteolysis"/>
    <property type="evidence" value="ECO:0007669"/>
    <property type="project" value="UniProtKB-KW"/>
</dbReference>
<protein>
    <submittedName>
        <fullName evidence="2">TIGR02281 family clan AA aspartic protease</fullName>
        <ecNumber evidence="2">3.4.23.-</ecNumber>
    </submittedName>
</protein>
<evidence type="ECO:0000313" key="2">
    <source>
        <dbReference type="EMBL" id="QDZ07529.1"/>
    </source>
</evidence>
<keyword evidence="1" id="KW-0472">Membrane</keyword>
<dbReference type="KEGG" id="spai:FPZ24_08560"/>
<organism evidence="2 3">
    <name type="scientific">Sphingomonas panacisoli</name>
    <dbReference type="NCBI Taxonomy" id="1813879"/>
    <lineage>
        <taxon>Bacteria</taxon>
        <taxon>Pseudomonadati</taxon>
        <taxon>Pseudomonadota</taxon>
        <taxon>Alphaproteobacteria</taxon>
        <taxon>Sphingomonadales</taxon>
        <taxon>Sphingomonadaceae</taxon>
        <taxon>Sphingomonas</taxon>
    </lineage>
</organism>
<proteinExistence type="predicted"/>
<reference evidence="2 3" key="1">
    <citation type="submission" date="2019-07" db="EMBL/GenBank/DDBJ databases">
        <title>Full genome sequence of Sphingomonas sp. 4R-6-7(HKS19).</title>
        <authorList>
            <person name="Im W.-T."/>
        </authorList>
    </citation>
    <scope>NUCLEOTIDE SEQUENCE [LARGE SCALE GENOMIC DNA]</scope>
    <source>
        <strain evidence="2 3">HKS19</strain>
    </source>
</reference>
<keyword evidence="1" id="KW-0812">Transmembrane</keyword>
<keyword evidence="2" id="KW-0645">Protease</keyword>
<dbReference type="EMBL" id="CP042306">
    <property type="protein sequence ID" value="QDZ07529.1"/>
    <property type="molecule type" value="Genomic_DNA"/>
</dbReference>
<keyword evidence="2" id="KW-0378">Hydrolase</keyword>
<dbReference type="InterPro" id="IPR011969">
    <property type="entry name" value="Clan_AA_Asp_peptidase_C"/>
</dbReference>
<dbReference type="InterPro" id="IPR021109">
    <property type="entry name" value="Peptidase_aspartic_dom_sf"/>
</dbReference>
<keyword evidence="3" id="KW-1185">Reference proteome</keyword>
<dbReference type="Gene3D" id="2.40.70.10">
    <property type="entry name" value="Acid Proteases"/>
    <property type="match status" value="1"/>
</dbReference>
<sequence>MSDQTGNAIFYALLLILPLSALFARRMPLGRVTVMALAWIGIFATGLAIVALVNRNEWLVSGARELFYGRDQSVVGNEVRIQMAQDGHFYARATINGTERVLLVDSGASFTSLSADTAAAAKIALDPTEPKIPLDTANGQVMAQPASIGELRVGGITARDAPAVVSEAFGDQNMLGMSFLSKLKSWRVEGKILILTPAQE</sequence>
<dbReference type="GO" id="GO:0008233">
    <property type="term" value="F:peptidase activity"/>
    <property type="evidence" value="ECO:0007669"/>
    <property type="project" value="UniProtKB-KW"/>
</dbReference>
<evidence type="ECO:0000256" key="1">
    <source>
        <dbReference type="SAM" id="Phobius"/>
    </source>
</evidence>
<dbReference type="RefSeq" id="WP_146571082.1">
    <property type="nucleotide sequence ID" value="NZ_CP042306.1"/>
</dbReference>
<feature type="transmembrane region" description="Helical" evidence="1">
    <location>
        <begin position="34"/>
        <end position="54"/>
    </location>
</feature>
<accession>A0A5B8LI83</accession>
<dbReference type="OrthoDB" id="7595324at2"/>
<gene>
    <name evidence="2" type="ORF">FPZ24_08560</name>
</gene>
<dbReference type="NCBIfam" id="TIGR02281">
    <property type="entry name" value="clan_AA_DTGA"/>
    <property type="match status" value="1"/>
</dbReference>
<evidence type="ECO:0000313" key="3">
    <source>
        <dbReference type="Proteomes" id="UP000315673"/>
    </source>
</evidence>
<dbReference type="AlphaFoldDB" id="A0A5B8LI83"/>
<dbReference type="Pfam" id="PF13975">
    <property type="entry name" value="gag-asp_proteas"/>
    <property type="match status" value="1"/>
</dbReference>
<dbReference type="InterPro" id="IPR034122">
    <property type="entry name" value="Retropepsin-like_bacterial"/>
</dbReference>
<dbReference type="EC" id="3.4.23.-" evidence="2"/>
<keyword evidence="1" id="KW-1133">Transmembrane helix</keyword>
<dbReference type="SUPFAM" id="SSF50630">
    <property type="entry name" value="Acid proteases"/>
    <property type="match status" value="1"/>
</dbReference>
<dbReference type="CDD" id="cd05483">
    <property type="entry name" value="retropepsin_like_bacteria"/>
    <property type="match status" value="1"/>
</dbReference>